<feature type="compositionally biased region" description="Low complexity" evidence="1">
    <location>
        <begin position="395"/>
        <end position="431"/>
    </location>
</feature>
<feature type="compositionally biased region" description="Low complexity" evidence="1">
    <location>
        <begin position="196"/>
        <end position="208"/>
    </location>
</feature>
<dbReference type="OrthoDB" id="2372055at2759"/>
<keyword evidence="2" id="KW-0812">Transmembrane</keyword>
<feature type="compositionally biased region" description="Low complexity" evidence="1">
    <location>
        <begin position="221"/>
        <end position="240"/>
    </location>
</feature>
<dbReference type="EMBL" id="KV442014">
    <property type="protein sequence ID" value="OAQ35511.1"/>
    <property type="molecule type" value="Genomic_DNA"/>
</dbReference>
<protein>
    <submittedName>
        <fullName evidence="3">Uncharacterized protein</fullName>
    </submittedName>
</protein>
<feature type="transmembrane region" description="Helical" evidence="2">
    <location>
        <begin position="334"/>
        <end position="353"/>
    </location>
</feature>
<feature type="compositionally biased region" description="Basic and acidic residues" evidence="1">
    <location>
        <begin position="250"/>
        <end position="265"/>
    </location>
</feature>
<gene>
    <name evidence="3" type="ORF">K457DRAFT_132762</name>
</gene>
<feature type="region of interest" description="Disordered" evidence="1">
    <location>
        <begin position="1"/>
        <end position="89"/>
    </location>
</feature>
<feature type="transmembrane region" description="Helical" evidence="2">
    <location>
        <begin position="465"/>
        <end position="486"/>
    </location>
</feature>
<sequence length="530" mass="56970">MSAFDPSDPFDNGQPWQNVPSTQPVWPTLDQEDLNLSTPVLTPTPAPAPASAPVAVQPATQTAATSSSGSVHAPVQVQAQAQAHTSTTHSITEAVTSLFHRHPQETPATAEAGGSSSTPTPTVEPTAQKSKAAATKKAILGDEEEPPSYESSVIRNATTTPHQIHDNYDHLRGPPSQRGVDIKTRIPLDSTPAEHSQSGSGSGSNNTAGGSGSQPPRQYGATSQSGSASAPPSNSSLSEATRPLQGQTSHGRDDDEAQHSRDVDRLLGPNSSTHGNGARPHDEDDEEPKTHWSIVGDGKAWTAFFYILFIVVPLSLFFFVWSMATLIISAVSMIFPPIGYFVVIATVTSWRALGRLDLFLSRALVPKDVRDRHPYQTFDIFVTPGSEECAHHGIHASTSSSSHTTDPSPAAASGGAPPTSSSSSETYTTAEGEVRQRRRKARNVFDKSATHLSASFSNKHTLKTLSYLLIWKLVLAVPIFCVVVVFALLTLPLIFCLLPSLLIICRAFVHWQFRWAIMWLAERHKPIALP</sequence>
<feature type="compositionally biased region" description="Basic and acidic residues" evidence="1">
    <location>
        <begin position="163"/>
        <end position="172"/>
    </location>
</feature>
<evidence type="ECO:0000256" key="2">
    <source>
        <dbReference type="SAM" id="Phobius"/>
    </source>
</evidence>
<evidence type="ECO:0000313" key="3">
    <source>
        <dbReference type="EMBL" id="OAQ35511.1"/>
    </source>
</evidence>
<feature type="transmembrane region" description="Helical" evidence="2">
    <location>
        <begin position="303"/>
        <end position="328"/>
    </location>
</feature>
<organism evidence="3 4">
    <name type="scientific">Linnemannia elongata AG-77</name>
    <dbReference type="NCBI Taxonomy" id="1314771"/>
    <lineage>
        <taxon>Eukaryota</taxon>
        <taxon>Fungi</taxon>
        <taxon>Fungi incertae sedis</taxon>
        <taxon>Mucoromycota</taxon>
        <taxon>Mortierellomycotina</taxon>
        <taxon>Mortierellomycetes</taxon>
        <taxon>Mortierellales</taxon>
        <taxon>Mortierellaceae</taxon>
        <taxon>Linnemannia</taxon>
    </lineage>
</organism>
<keyword evidence="2" id="KW-0472">Membrane</keyword>
<dbReference type="Proteomes" id="UP000078512">
    <property type="component" value="Unassembled WGS sequence"/>
</dbReference>
<proteinExistence type="predicted"/>
<evidence type="ECO:0000313" key="4">
    <source>
        <dbReference type="Proteomes" id="UP000078512"/>
    </source>
</evidence>
<evidence type="ECO:0000256" key="1">
    <source>
        <dbReference type="SAM" id="MobiDB-lite"/>
    </source>
</evidence>
<feature type="compositionally biased region" description="Low complexity" evidence="1">
    <location>
        <begin position="51"/>
        <end position="89"/>
    </location>
</feature>
<feature type="transmembrane region" description="Helical" evidence="2">
    <location>
        <begin position="492"/>
        <end position="509"/>
    </location>
</feature>
<reference evidence="3 4" key="1">
    <citation type="submission" date="2016-05" db="EMBL/GenBank/DDBJ databases">
        <title>Genome sequencing reveals origins of a unique bacterial endosymbiosis in the earliest lineages of terrestrial Fungi.</title>
        <authorList>
            <consortium name="DOE Joint Genome Institute"/>
            <person name="Uehling J."/>
            <person name="Gryganskyi A."/>
            <person name="Hameed K."/>
            <person name="Tschaplinski T."/>
            <person name="Misztal P."/>
            <person name="Wu S."/>
            <person name="Desiro A."/>
            <person name="Vande Pol N."/>
            <person name="Du Z.-Y."/>
            <person name="Zienkiewicz A."/>
            <person name="Zienkiewicz K."/>
            <person name="Morin E."/>
            <person name="Tisserant E."/>
            <person name="Splivallo R."/>
            <person name="Hainaut M."/>
            <person name="Henrissat B."/>
            <person name="Ohm R."/>
            <person name="Kuo A."/>
            <person name="Yan J."/>
            <person name="Lipzen A."/>
            <person name="Nolan M."/>
            <person name="Labutti K."/>
            <person name="Barry K."/>
            <person name="Goldstein A."/>
            <person name="Labbe J."/>
            <person name="Schadt C."/>
            <person name="Tuskan G."/>
            <person name="Grigoriev I."/>
            <person name="Martin F."/>
            <person name="Vilgalys R."/>
            <person name="Bonito G."/>
        </authorList>
    </citation>
    <scope>NUCLEOTIDE SEQUENCE [LARGE SCALE GENOMIC DNA]</scope>
    <source>
        <strain evidence="3 4">AG-77</strain>
    </source>
</reference>
<keyword evidence="2" id="KW-1133">Transmembrane helix</keyword>
<feature type="compositionally biased region" description="Low complexity" evidence="1">
    <location>
        <begin position="115"/>
        <end position="138"/>
    </location>
</feature>
<dbReference type="AlphaFoldDB" id="A0A197KFQ8"/>
<feature type="compositionally biased region" description="Polar residues" evidence="1">
    <location>
        <begin position="14"/>
        <end position="25"/>
    </location>
</feature>
<feature type="compositionally biased region" description="Polar residues" evidence="1">
    <location>
        <begin position="149"/>
        <end position="162"/>
    </location>
</feature>
<feature type="region of interest" description="Disordered" evidence="1">
    <location>
        <begin position="393"/>
        <end position="439"/>
    </location>
</feature>
<accession>A0A197KFQ8</accession>
<keyword evidence="4" id="KW-1185">Reference proteome</keyword>
<feature type="region of interest" description="Disordered" evidence="1">
    <location>
        <begin position="105"/>
        <end position="291"/>
    </location>
</feature>
<name>A0A197KFQ8_9FUNG</name>